<evidence type="ECO:0000313" key="1">
    <source>
        <dbReference type="EMBL" id="RAQ28110.1"/>
    </source>
</evidence>
<evidence type="ECO:0000313" key="2">
    <source>
        <dbReference type="Proteomes" id="UP000249377"/>
    </source>
</evidence>
<keyword evidence="2" id="KW-1185">Reference proteome</keyword>
<protein>
    <submittedName>
        <fullName evidence="1">Uncharacterized protein</fullName>
    </submittedName>
</protein>
<comment type="caution">
    <text evidence="1">The sequence shown here is derived from an EMBL/GenBank/DDBJ whole genome shotgun (WGS) entry which is preliminary data.</text>
</comment>
<proteinExistence type="predicted"/>
<dbReference type="Proteomes" id="UP000249377">
    <property type="component" value="Unassembled WGS sequence"/>
</dbReference>
<dbReference type="EMBL" id="QLYR01000007">
    <property type="protein sequence ID" value="RAQ28110.1"/>
    <property type="molecule type" value="Genomic_DNA"/>
</dbReference>
<reference evidence="1 2" key="1">
    <citation type="submission" date="2018-06" db="EMBL/GenBank/DDBJ databases">
        <title>Noncontiguous genome sequence of Ruminococcaceae bacterium ASD2818.</title>
        <authorList>
            <person name="Chaplin A.V."/>
            <person name="Sokolova S.R."/>
            <person name="Kochetkova T.O."/>
            <person name="Goltsov A.Y."/>
            <person name="Trofimov D.Y."/>
            <person name="Efimov B.A."/>
        </authorList>
    </citation>
    <scope>NUCLEOTIDE SEQUENCE [LARGE SCALE GENOMIC DNA]</scope>
    <source>
        <strain evidence="1 2">ASD2818</strain>
    </source>
</reference>
<gene>
    <name evidence="1" type="ORF">DPQ25_10130</name>
</gene>
<sequence length="73" mass="7787">MFGIFSVLKERAGAVSTGLAVLHRSCGMNKARKQSCRFRALLTMGLDFHSCPANTAAAKAQAGARQQPVHSQV</sequence>
<organism evidence="1 2">
    <name type="scientific">Hydrogeniiclostridium mannosilyticum</name>
    <dbReference type="NCBI Taxonomy" id="2764322"/>
    <lineage>
        <taxon>Bacteria</taxon>
        <taxon>Bacillati</taxon>
        <taxon>Bacillota</taxon>
        <taxon>Clostridia</taxon>
        <taxon>Eubacteriales</taxon>
        <taxon>Acutalibacteraceae</taxon>
        <taxon>Hydrogeniiclostridium</taxon>
    </lineage>
</organism>
<name>A0A328UET3_9FIRM</name>
<accession>A0A328UET3</accession>
<dbReference type="AlphaFoldDB" id="A0A328UET3"/>